<keyword evidence="5" id="KW-0511">Multifunctional enzyme</keyword>
<feature type="binding site" evidence="5">
    <location>
        <position position="180"/>
    </location>
    <ligand>
        <name>NADP(+)</name>
        <dbReference type="ChEBI" id="CHEBI:58349"/>
    </ligand>
</feature>
<proteinExistence type="inferred from homology"/>
<dbReference type="GO" id="GO:0070401">
    <property type="term" value="F:NADP+ binding"/>
    <property type="evidence" value="ECO:0007669"/>
    <property type="project" value="UniProtKB-UniRule"/>
</dbReference>
<feature type="domain" description="NAD-dependent epimerase/dehydratase" evidence="6">
    <location>
        <begin position="7"/>
        <end position="230"/>
    </location>
</feature>
<dbReference type="EMBL" id="MGJN01000013">
    <property type="protein sequence ID" value="OGN06913.1"/>
    <property type="molecule type" value="Genomic_DNA"/>
</dbReference>
<keyword evidence="2 5" id="KW-0521">NADP</keyword>
<dbReference type="Gene3D" id="3.90.25.10">
    <property type="entry name" value="UDP-galactose 4-epimerase, domain 1"/>
    <property type="match status" value="1"/>
</dbReference>
<dbReference type="PANTHER" id="PTHR43238:SF1">
    <property type="entry name" value="GDP-L-FUCOSE SYNTHASE"/>
    <property type="match status" value="1"/>
</dbReference>
<dbReference type="CDD" id="cd05239">
    <property type="entry name" value="GDP_FS_SDR_e"/>
    <property type="match status" value="1"/>
</dbReference>
<comment type="catalytic activity">
    <reaction evidence="5">
        <text>GDP-beta-L-fucose + NADP(+) = GDP-4-dehydro-alpha-D-rhamnose + NADPH + H(+)</text>
        <dbReference type="Rhea" id="RHEA:18885"/>
        <dbReference type="ChEBI" id="CHEBI:15378"/>
        <dbReference type="ChEBI" id="CHEBI:57273"/>
        <dbReference type="ChEBI" id="CHEBI:57783"/>
        <dbReference type="ChEBI" id="CHEBI:57964"/>
        <dbReference type="ChEBI" id="CHEBI:58349"/>
        <dbReference type="EC" id="1.1.1.271"/>
    </reaction>
</comment>
<dbReference type="HAMAP" id="MF_00956">
    <property type="entry name" value="GDP_fucose_synth"/>
    <property type="match status" value="1"/>
</dbReference>
<evidence type="ECO:0000256" key="3">
    <source>
        <dbReference type="ARBA" id="ARBA00023002"/>
    </source>
</evidence>
<accession>A0A1F8F1B0</accession>
<evidence type="ECO:0000256" key="2">
    <source>
        <dbReference type="ARBA" id="ARBA00022857"/>
    </source>
</evidence>
<dbReference type="UniPathway" id="UPA00128">
    <property type="reaction ID" value="UER00191"/>
</dbReference>
<keyword evidence="4 5" id="KW-0413">Isomerase</keyword>
<dbReference type="GO" id="GO:0042351">
    <property type="term" value="P:'de novo' GDP-L-fucose biosynthetic process"/>
    <property type="evidence" value="ECO:0007669"/>
    <property type="project" value="UniProtKB-UniRule"/>
</dbReference>
<evidence type="ECO:0000256" key="5">
    <source>
        <dbReference type="HAMAP-Rule" id="MF_00956"/>
    </source>
</evidence>
<comment type="function">
    <text evidence="5">Catalyzes the two-step NADP-dependent conversion of GDP-4-dehydro-6-deoxy-D-mannose to GDP-fucose, involving an epimerase and a reductase reaction.</text>
</comment>
<dbReference type="GO" id="GO:0016853">
    <property type="term" value="F:isomerase activity"/>
    <property type="evidence" value="ECO:0007669"/>
    <property type="project" value="UniProtKB-KW"/>
</dbReference>
<feature type="site" description="Important for catalytic activity" evidence="5">
    <location>
        <position position="110"/>
    </location>
</feature>
<evidence type="ECO:0000256" key="1">
    <source>
        <dbReference type="ARBA" id="ARBA00005959"/>
    </source>
</evidence>
<dbReference type="EC" id="1.1.1.271" evidence="5"/>
<comment type="caution">
    <text evidence="7">The sequence shown here is derived from an EMBL/GenBank/DDBJ whole genome shotgun (WGS) entry which is preliminary data.</text>
</comment>
<dbReference type="AlphaFoldDB" id="A0A1F8F1B0"/>
<dbReference type="PANTHER" id="PTHR43238">
    <property type="entry name" value="GDP-L-FUCOSE SYNTHASE"/>
    <property type="match status" value="1"/>
</dbReference>
<comment type="pathway">
    <text evidence="5">Nucleotide-sugar biosynthesis; GDP-L-fucose biosynthesis via de novo pathway; GDP-L-fucose from GDP-alpha-D-mannose: step 2/2.</text>
</comment>
<keyword evidence="3 5" id="KW-0560">Oxidoreductase</keyword>
<dbReference type="InterPro" id="IPR036291">
    <property type="entry name" value="NAD(P)-bd_dom_sf"/>
</dbReference>
<dbReference type="GO" id="GO:0050577">
    <property type="term" value="F:GDP-L-fucose synthase activity"/>
    <property type="evidence" value="ECO:0007669"/>
    <property type="project" value="UniProtKB-UniRule"/>
</dbReference>
<dbReference type="InterPro" id="IPR001509">
    <property type="entry name" value="Epimerase_deHydtase"/>
</dbReference>
<comment type="caution">
    <text evidence="5">Lacks conserved residue(s) required for the propagation of feature annotation.</text>
</comment>
<organism evidence="7 8">
    <name type="scientific">Candidatus Yanofskybacteria bacterium RIFCSPHIGHO2_02_FULL_38_22b</name>
    <dbReference type="NCBI Taxonomy" id="1802673"/>
    <lineage>
        <taxon>Bacteria</taxon>
        <taxon>Candidatus Yanofskyibacteriota</taxon>
    </lineage>
</organism>
<sequence length="320" mass="36052">MYKDSKIYVAGHGGLLGSSIVRALKARAFSNIITYPKDILDLRSEQAVNSFFKREKPDYVFLAAAKVGNISANINYQADFLEDNLKIELNVITASHNWGVKKLIFFGANCIYPRECSQPMSEKHLYSGPLEPTNRAYAVAKLAGLELCRSYNVQHHTNFIVAIPASIYGEGDHFDPERAHVLPDMIKKFHNARLSELSEIVFFGDGSPRREFIYVDDVADASIFLMENFNPSRADAERGDVLMNIGTGVDHTIAELAEMVKSVVGYKGKVNWDKSKPNGMPKKLLDSSQCMALGWRPQISISDGIRRTYNWYIRDLKNLY</sequence>
<feature type="active site" description="Proton donor/acceptor" evidence="5">
    <location>
        <position position="137"/>
    </location>
</feature>
<dbReference type="Proteomes" id="UP000176834">
    <property type="component" value="Unassembled WGS sequence"/>
</dbReference>
<comment type="similarity">
    <text evidence="1 5">Belongs to the NAD(P)-dependent epimerase/dehydratase family. Fucose synthase subfamily.</text>
</comment>
<dbReference type="InterPro" id="IPR028614">
    <property type="entry name" value="GDP_fucose/colitose_synth"/>
</dbReference>
<feature type="binding site" evidence="5">
    <location>
        <position position="210"/>
    </location>
    <ligand>
        <name>substrate</name>
    </ligand>
</feature>
<evidence type="ECO:0000313" key="7">
    <source>
        <dbReference type="EMBL" id="OGN06913.1"/>
    </source>
</evidence>
<evidence type="ECO:0000259" key="6">
    <source>
        <dbReference type="Pfam" id="PF01370"/>
    </source>
</evidence>
<dbReference type="Gene3D" id="3.40.50.720">
    <property type="entry name" value="NAD(P)-binding Rossmann-like Domain"/>
    <property type="match status" value="1"/>
</dbReference>
<gene>
    <name evidence="5" type="primary">fcl</name>
    <name evidence="7" type="ORF">A3B86_02100</name>
</gene>
<evidence type="ECO:0000256" key="4">
    <source>
        <dbReference type="ARBA" id="ARBA00023235"/>
    </source>
</evidence>
<dbReference type="Pfam" id="PF01370">
    <property type="entry name" value="Epimerase"/>
    <property type="match status" value="1"/>
</dbReference>
<protein>
    <recommendedName>
        <fullName evidence="5">GDP-L-fucose synthase</fullName>
        <ecNumber evidence="5">1.1.1.271</ecNumber>
    </recommendedName>
    <alternativeName>
        <fullName evidence="5">GDP-4-keto-6-deoxy-D-mannose-3,5-epimerase-4-reductase</fullName>
    </alternativeName>
</protein>
<feature type="binding site" evidence="5">
    <location>
        <position position="188"/>
    </location>
    <ligand>
        <name>substrate</name>
    </ligand>
</feature>
<name>A0A1F8F1B0_9BACT</name>
<dbReference type="SUPFAM" id="SSF51735">
    <property type="entry name" value="NAD(P)-binding Rossmann-fold domains"/>
    <property type="match status" value="1"/>
</dbReference>
<reference evidence="7 8" key="1">
    <citation type="journal article" date="2016" name="Nat. Commun.">
        <title>Thousands of microbial genomes shed light on interconnected biogeochemical processes in an aquifer system.</title>
        <authorList>
            <person name="Anantharaman K."/>
            <person name="Brown C.T."/>
            <person name="Hug L.A."/>
            <person name="Sharon I."/>
            <person name="Castelle C.J."/>
            <person name="Probst A.J."/>
            <person name="Thomas B.C."/>
            <person name="Singh A."/>
            <person name="Wilkins M.J."/>
            <person name="Karaoz U."/>
            <person name="Brodie E.L."/>
            <person name="Williams K.H."/>
            <person name="Hubbard S.S."/>
            <person name="Banfield J.F."/>
        </authorList>
    </citation>
    <scope>NUCLEOTIDE SEQUENCE [LARGE SCALE GENOMIC DNA]</scope>
</reference>
<feature type="binding site" evidence="5">
    <location>
        <position position="141"/>
    </location>
    <ligand>
        <name>NADP(+)</name>
        <dbReference type="ChEBI" id="CHEBI:58349"/>
    </ligand>
</feature>
<feature type="binding site" evidence="5">
    <location>
        <begin position="11"/>
        <end position="17"/>
    </location>
    <ligand>
        <name>NADP(+)</name>
        <dbReference type="ChEBI" id="CHEBI:58349"/>
    </ligand>
</feature>
<evidence type="ECO:0000313" key="8">
    <source>
        <dbReference type="Proteomes" id="UP000176834"/>
    </source>
</evidence>